<dbReference type="Gene3D" id="2.60.120.1230">
    <property type="match status" value="3"/>
</dbReference>
<accession>D0SHR9</accession>
<dbReference type="EMBL" id="GG705011">
    <property type="protein sequence ID" value="EEY93391.1"/>
    <property type="molecule type" value="Genomic_DNA"/>
</dbReference>
<dbReference type="Pfam" id="PF20944">
    <property type="entry name" value="StcE_b-sandwich"/>
    <property type="match status" value="3"/>
</dbReference>
<feature type="domain" description="Metalloprotease StcE beta-sandwich" evidence="1">
    <location>
        <begin position="84"/>
        <end position="156"/>
    </location>
</feature>
<name>D0SHR9_ACIJU</name>
<feature type="non-terminal residue" evidence="2">
    <location>
        <position position="277"/>
    </location>
</feature>
<reference evidence="3" key="1">
    <citation type="journal article" date="2012" name="PLoS ONE">
        <title>The success of Acinetobacter species; genetic, metabolic and virulence attributes.</title>
        <authorList>
            <person name="Peleg A.Y."/>
            <person name="de Breij A."/>
            <person name="Adams M.D."/>
            <person name="Cerqueira G.M."/>
            <person name="Mocali S."/>
            <person name="Galardini M."/>
            <person name="Nibbering P.H."/>
            <person name="Earl A.M."/>
            <person name="Ward D.V."/>
            <person name="Paterson D.L."/>
            <person name="Seifert H."/>
            <person name="Dijkshoorn L."/>
        </authorList>
    </citation>
    <scope>NUCLEOTIDE SEQUENCE [LARGE SCALE GENOMIC DNA]</scope>
    <source>
        <strain evidence="3">SH205</strain>
    </source>
</reference>
<sequence>MGKNVYLPTTANHLDKVTIQSSAAYKSYLDTSNTNLPIEVLEIQSGDSFQFVYDANLKKWLVQPNTVSPVSGSQYEQVALSTAKIQHVLIADGKWAGTVALPSNVNNGTLVQITSTAGYPSQLAKDNLLFPSSFNLNKGTEYWFKYNSALQKWVPEYIKSLKLNVKNIGSSLSSVTAPLTEVSFGDANWVPNFTLPSTANDRDRVVIKSSATWSAKIANTHVNTAATLTLKKEDQYEFMYVSDRAHWVLMSSPIKTIDANTTIPSILPSMSEPTLKV</sequence>
<evidence type="ECO:0000313" key="2">
    <source>
        <dbReference type="EMBL" id="EEY93391.1"/>
    </source>
</evidence>
<gene>
    <name evidence="2" type="ORF">HMPREF0026_00667</name>
</gene>
<proteinExistence type="predicted"/>
<protein>
    <recommendedName>
        <fullName evidence="1">Metalloprotease StcE beta-sandwich domain-containing protein</fullName>
    </recommendedName>
</protein>
<organism evidence="2 3">
    <name type="scientific">Acinetobacter junii SH205</name>
    <dbReference type="NCBI Taxonomy" id="575587"/>
    <lineage>
        <taxon>Bacteria</taxon>
        <taxon>Pseudomonadati</taxon>
        <taxon>Pseudomonadota</taxon>
        <taxon>Gammaproteobacteria</taxon>
        <taxon>Moraxellales</taxon>
        <taxon>Moraxellaceae</taxon>
        <taxon>Acinetobacter</taxon>
    </lineage>
</organism>
<evidence type="ECO:0000313" key="3">
    <source>
        <dbReference type="Proteomes" id="UP000018442"/>
    </source>
</evidence>
<dbReference type="AlphaFoldDB" id="D0SHR9"/>
<feature type="domain" description="Metalloprotease StcE beta-sandwich" evidence="1">
    <location>
        <begin position="3"/>
        <end position="63"/>
    </location>
</feature>
<dbReference type="HOGENOM" id="CLU_1010047_0_0_6"/>
<evidence type="ECO:0000259" key="1">
    <source>
        <dbReference type="Pfam" id="PF20944"/>
    </source>
</evidence>
<dbReference type="Proteomes" id="UP000018442">
    <property type="component" value="Unassembled WGS sequence"/>
</dbReference>
<feature type="domain" description="Metalloprotease StcE beta-sandwich" evidence="1">
    <location>
        <begin position="177"/>
        <end position="250"/>
    </location>
</feature>
<dbReference type="InterPro" id="IPR048990">
    <property type="entry name" value="StcE_b-sandwich"/>
</dbReference>